<name>A0A5J5EGU1_9PEZI</name>
<comment type="catalytic activity">
    <reaction evidence="7">
        <text>L-histidinol phosphate + 2-oxoglutarate = 3-(imidazol-4-yl)-2-oxopropyl phosphate + L-glutamate</text>
        <dbReference type="Rhea" id="RHEA:23744"/>
        <dbReference type="ChEBI" id="CHEBI:16810"/>
        <dbReference type="ChEBI" id="CHEBI:29985"/>
        <dbReference type="ChEBI" id="CHEBI:57766"/>
        <dbReference type="ChEBI" id="CHEBI:57980"/>
        <dbReference type="EC" id="2.6.1.9"/>
    </reaction>
</comment>
<dbReference type="InParanoid" id="A0A5J5EGU1"/>
<evidence type="ECO:0000256" key="6">
    <source>
        <dbReference type="ARBA" id="ARBA00022898"/>
    </source>
</evidence>
<evidence type="ECO:0000256" key="3">
    <source>
        <dbReference type="ARBA" id="ARBA00012748"/>
    </source>
</evidence>
<dbReference type="GO" id="GO:0030170">
    <property type="term" value="F:pyridoxal phosphate binding"/>
    <property type="evidence" value="ECO:0007669"/>
    <property type="project" value="InterPro"/>
</dbReference>
<dbReference type="Gene3D" id="3.90.1150.10">
    <property type="entry name" value="Aspartate Aminotransferase, domain 1"/>
    <property type="match status" value="1"/>
</dbReference>
<evidence type="ECO:0000313" key="10">
    <source>
        <dbReference type="Proteomes" id="UP000326924"/>
    </source>
</evidence>
<dbReference type="Pfam" id="PF00155">
    <property type="entry name" value="Aminotran_1_2"/>
    <property type="match status" value="1"/>
</dbReference>
<comment type="caution">
    <text evidence="9">The sequence shown here is derived from an EMBL/GenBank/DDBJ whole genome shotgun (WGS) entry which is preliminary data.</text>
</comment>
<accession>A0A5J5EGU1</accession>
<dbReference type="GO" id="GO:0004400">
    <property type="term" value="F:histidinol-phosphate transaminase activity"/>
    <property type="evidence" value="ECO:0007669"/>
    <property type="project" value="UniProtKB-EC"/>
</dbReference>
<evidence type="ECO:0000256" key="2">
    <source>
        <dbReference type="ARBA" id="ARBA00005011"/>
    </source>
</evidence>
<evidence type="ECO:0000259" key="8">
    <source>
        <dbReference type="Pfam" id="PF00155"/>
    </source>
</evidence>
<organism evidence="9 10">
    <name type="scientific">Sphaerosporella brunnea</name>
    <dbReference type="NCBI Taxonomy" id="1250544"/>
    <lineage>
        <taxon>Eukaryota</taxon>
        <taxon>Fungi</taxon>
        <taxon>Dikarya</taxon>
        <taxon>Ascomycota</taxon>
        <taxon>Pezizomycotina</taxon>
        <taxon>Pezizomycetes</taxon>
        <taxon>Pezizales</taxon>
        <taxon>Pyronemataceae</taxon>
        <taxon>Sphaerosporella</taxon>
    </lineage>
</organism>
<dbReference type="SUPFAM" id="SSF53383">
    <property type="entry name" value="PLP-dependent transferases"/>
    <property type="match status" value="1"/>
</dbReference>
<comment type="cofactor">
    <cofactor evidence="1">
        <name>pyridoxal 5'-phosphate</name>
        <dbReference type="ChEBI" id="CHEBI:597326"/>
    </cofactor>
</comment>
<keyword evidence="4" id="KW-0032">Aminotransferase</keyword>
<gene>
    <name evidence="9" type="ORF">FN846DRAFT_895218</name>
</gene>
<dbReference type="InterPro" id="IPR015421">
    <property type="entry name" value="PyrdxlP-dep_Trfase_major"/>
</dbReference>
<proteinExistence type="predicted"/>
<evidence type="ECO:0000313" key="9">
    <source>
        <dbReference type="EMBL" id="KAA8894297.1"/>
    </source>
</evidence>
<evidence type="ECO:0000256" key="7">
    <source>
        <dbReference type="ARBA" id="ARBA00047481"/>
    </source>
</evidence>
<dbReference type="AlphaFoldDB" id="A0A5J5EGU1"/>
<dbReference type="InterPro" id="IPR015424">
    <property type="entry name" value="PyrdxlP-dep_Trfase"/>
</dbReference>
<evidence type="ECO:0000256" key="5">
    <source>
        <dbReference type="ARBA" id="ARBA00022679"/>
    </source>
</evidence>
<protein>
    <recommendedName>
        <fullName evidence="3">histidinol-phosphate transaminase</fullName>
        <ecNumber evidence="3">2.6.1.9</ecNumber>
    </recommendedName>
</protein>
<feature type="domain" description="Aminotransferase class I/classII large" evidence="8">
    <location>
        <begin position="70"/>
        <end position="398"/>
    </location>
</feature>
<dbReference type="Gene3D" id="3.40.640.10">
    <property type="entry name" value="Type I PLP-dependent aspartate aminotransferase-like (Major domain)"/>
    <property type="match status" value="1"/>
</dbReference>
<evidence type="ECO:0000256" key="4">
    <source>
        <dbReference type="ARBA" id="ARBA00022576"/>
    </source>
</evidence>
<reference evidence="9 10" key="1">
    <citation type="submission" date="2019-09" db="EMBL/GenBank/DDBJ databases">
        <title>Draft genome of the ectomycorrhizal ascomycete Sphaerosporella brunnea.</title>
        <authorList>
            <consortium name="DOE Joint Genome Institute"/>
            <person name="Benucci G.M."/>
            <person name="Marozzi G."/>
            <person name="Antonielli L."/>
            <person name="Sanchez S."/>
            <person name="Marco P."/>
            <person name="Wang X."/>
            <person name="Falini L.B."/>
            <person name="Barry K."/>
            <person name="Haridas S."/>
            <person name="Lipzen A."/>
            <person name="Labutti K."/>
            <person name="Grigoriev I.V."/>
            <person name="Murat C."/>
            <person name="Martin F."/>
            <person name="Albertini E."/>
            <person name="Donnini D."/>
            <person name="Bonito G."/>
        </authorList>
    </citation>
    <scope>NUCLEOTIDE SEQUENCE [LARGE SCALE GENOMIC DNA]</scope>
    <source>
        <strain evidence="9 10">Sb_GMNB300</strain>
    </source>
</reference>
<keyword evidence="5 9" id="KW-0808">Transferase</keyword>
<comment type="pathway">
    <text evidence="2">Amino-acid biosynthesis; L-histidine biosynthesis; L-histidine from 5-phospho-alpha-D-ribose 1-diphosphate: step 7/9.</text>
</comment>
<keyword evidence="10" id="KW-1185">Reference proteome</keyword>
<dbReference type="Proteomes" id="UP000326924">
    <property type="component" value="Unassembled WGS sequence"/>
</dbReference>
<evidence type="ECO:0000256" key="1">
    <source>
        <dbReference type="ARBA" id="ARBA00001933"/>
    </source>
</evidence>
<keyword evidence="6" id="KW-0663">Pyridoxal phosphate</keyword>
<dbReference type="EMBL" id="VXIS01000350">
    <property type="protein sequence ID" value="KAA8894297.1"/>
    <property type="molecule type" value="Genomic_DNA"/>
</dbReference>
<dbReference type="PANTHER" id="PTHR42885">
    <property type="entry name" value="HISTIDINOL-PHOSPHATE AMINOTRANSFERASE-RELATED"/>
    <property type="match status" value="1"/>
</dbReference>
<sequence>MKLQPAHFSLEYAIRPNVLATSASITSTYDESQPRTSVVLDANENPFGSCLTQGSFTLPMNGSTSIDSMAAIGFAETASLHRYPSASQAQLKSAIAAWKGLPSGGHVCLGIGASDLIDLTIRITCRPTRDAIMITPPSFPLYKARADLNEVNAVECPLKTGEGEDLFQLRMMDQLHKNPQIKVVFLASPGNPTGTLIPLSDIRQILDFPSFRGLVVVDEAYIDFSDGISALSLLDTYNNLVVIQTFSKMHGLAGIRVGAAFAHPDIVEMMHRMQMPYSISTPSSTLALLALSPAASQARRLAKAQITANRASLRSALAELNSLGVGVPLDGGHANFLLVPILKCGTTQRDGTRARTLVTRLKEEWAVSVRYVGEMPGLQACLRIAVGTKAENARLVEGLLAILA</sequence>
<dbReference type="InterPro" id="IPR004839">
    <property type="entry name" value="Aminotransferase_I/II_large"/>
</dbReference>
<dbReference type="InterPro" id="IPR015422">
    <property type="entry name" value="PyrdxlP-dep_Trfase_small"/>
</dbReference>
<dbReference type="PANTHER" id="PTHR42885:SF2">
    <property type="entry name" value="HISTIDINOL-PHOSPHATE AMINOTRANSFERASE"/>
    <property type="match status" value="1"/>
</dbReference>
<dbReference type="OrthoDB" id="2015537at2759"/>
<dbReference type="CDD" id="cd00609">
    <property type="entry name" value="AAT_like"/>
    <property type="match status" value="1"/>
</dbReference>
<dbReference type="EC" id="2.6.1.9" evidence="3"/>